<feature type="chain" id="PRO_5045762747" description="Secreted protein" evidence="2">
    <location>
        <begin position="23"/>
        <end position="112"/>
    </location>
</feature>
<evidence type="ECO:0000256" key="1">
    <source>
        <dbReference type="SAM" id="MobiDB-lite"/>
    </source>
</evidence>
<evidence type="ECO:0008006" key="5">
    <source>
        <dbReference type="Google" id="ProtNLM"/>
    </source>
</evidence>
<reference evidence="3 4" key="1">
    <citation type="submission" date="2023-07" db="EMBL/GenBank/DDBJ databases">
        <title>Sorghum-associated microbial communities from plants grown in Nebraska, USA.</title>
        <authorList>
            <person name="Schachtman D."/>
        </authorList>
    </citation>
    <scope>NUCLEOTIDE SEQUENCE [LARGE SCALE GENOMIC DNA]</scope>
    <source>
        <strain evidence="3 4">CC60</strain>
    </source>
</reference>
<proteinExistence type="predicted"/>
<feature type="compositionally biased region" description="Polar residues" evidence="1">
    <location>
        <begin position="97"/>
        <end position="112"/>
    </location>
</feature>
<gene>
    <name evidence="3" type="ORF">J2T07_002877</name>
</gene>
<comment type="caution">
    <text evidence="3">The sequence shown here is derived from an EMBL/GenBank/DDBJ whole genome shotgun (WGS) entry which is preliminary data.</text>
</comment>
<name>A0ABT9T235_9GAMM</name>
<feature type="compositionally biased region" description="Low complexity" evidence="1">
    <location>
        <begin position="29"/>
        <end position="52"/>
    </location>
</feature>
<evidence type="ECO:0000256" key="2">
    <source>
        <dbReference type="SAM" id="SignalP"/>
    </source>
</evidence>
<accession>A0ABT9T235</accession>
<feature type="signal peptide" evidence="2">
    <location>
        <begin position="1"/>
        <end position="22"/>
    </location>
</feature>
<sequence length="112" mass="11223">MNARTYIFGCLCLVGAAGTAAASDIDPTSGLLSMGSTSSSSFEGSSRSPQGGSRDGGGGDMDSSRPVTAPRRSASPTPMPPPVDAGDGVHDDGLPMRSSSPSWQSLLPGSMF</sequence>
<keyword evidence="2" id="KW-0732">Signal</keyword>
<keyword evidence="4" id="KW-1185">Reference proteome</keyword>
<dbReference type="Proteomes" id="UP001237737">
    <property type="component" value="Unassembled WGS sequence"/>
</dbReference>
<dbReference type="EMBL" id="JAUSSK010000004">
    <property type="protein sequence ID" value="MDQ0010671.1"/>
    <property type="molecule type" value="Genomic_DNA"/>
</dbReference>
<evidence type="ECO:0000313" key="4">
    <source>
        <dbReference type="Proteomes" id="UP001237737"/>
    </source>
</evidence>
<dbReference type="RefSeq" id="WP_306850776.1">
    <property type="nucleotide sequence ID" value="NZ_JAUSSK010000004.1"/>
</dbReference>
<organism evidence="3 4">
    <name type="scientific">Luteibacter jiangsuensis</name>
    <dbReference type="NCBI Taxonomy" id="637577"/>
    <lineage>
        <taxon>Bacteria</taxon>
        <taxon>Pseudomonadati</taxon>
        <taxon>Pseudomonadota</taxon>
        <taxon>Gammaproteobacteria</taxon>
        <taxon>Lysobacterales</taxon>
        <taxon>Rhodanobacteraceae</taxon>
        <taxon>Luteibacter</taxon>
    </lineage>
</organism>
<evidence type="ECO:0000313" key="3">
    <source>
        <dbReference type="EMBL" id="MDQ0010671.1"/>
    </source>
</evidence>
<feature type="region of interest" description="Disordered" evidence="1">
    <location>
        <begin position="23"/>
        <end position="112"/>
    </location>
</feature>
<protein>
    <recommendedName>
        <fullName evidence="5">Secreted protein</fullName>
    </recommendedName>
</protein>